<sequence>MFFLTGSAVLNIPQSFETGFSFSYSAINEPGIINVYDGLNAAGDLVTSLNLPVTPSDGGDPSGSFSPFFNLGVGFQGKAYSIDFGGTVNQIAFDDITIGSATPGTNANIPFQVGDIVTNPIYASKLSSHIFVDGDGPHFSFQEGFDRNIPTYIITHGWQNNADHIDPDFIFDGDNWSMPLTQQQIQLAILGRLSNEETSALKANIITFEWEGAYTGGLGDDSESLINAAKEARINADYAGVLLGRALEDKLKEDYKQDIHFIGHSYGTVVNGLATRYLESTGTLDKADTIQFTVLDAPTDFSSSIGAPKLNKDWFVNNLSPKVNYVDNYYGSTFEKAFGQPIDGAGLNQQVSYDHSGVAGTFYPDLIRNGPNANTNPDGIGTNFPHGFKDWITPILSTYDERTGNDFVSSTEGQRIKTISESFEAALGTPFIATSLPGYDSFAFNGLFLKEQSPVSAYYDLGIPLDAEWLSFDWMVDVGGDGDWFTVHFGADLLWSMGIDSLFEGTLLNAMVDVSDYAGMSGDFYFTLNSVGDSNAAFYVGNFAFRGTSSVPEPSVLMLVSIGILVIAFIRFNRVLMNQYLLKRMKSLQFSGLLRLNV</sequence>
<organism evidence="2 3">
    <name type="scientific">Nitrosomonas marina</name>
    <dbReference type="NCBI Taxonomy" id="917"/>
    <lineage>
        <taxon>Bacteria</taxon>
        <taxon>Pseudomonadati</taxon>
        <taxon>Pseudomonadota</taxon>
        <taxon>Betaproteobacteria</taxon>
        <taxon>Nitrosomonadales</taxon>
        <taxon>Nitrosomonadaceae</taxon>
        <taxon>Nitrosomonas</taxon>
    </lineage>
</organism>
<feature type="transmembrane region" description="Helical" evidence="1">
    <location>
        <begin position="556"/>
        <end position="576"/>
    </location>
</feature>
<name>A0A1H9Z020_9PROT</name>
<dbReference type="OrthoDB" id="6400733at2"/>
<keyword evidence="3" id="KW-1185">Reference proteome</keyword>
<gene>
    <name evidence="2" type="ORF">SAMN05216326_10327</name>
</gene>
<keyword evidence="1" id="KW-1133">Transmembrane helix</keyword>
<dbReference type="RefSeq" id="WP_090655863.1">
    <property type="nucleotide sequence ID" value="NZ_FOIA01000003.1"/>
</dbReference>
<protein>
    <submittedName>
        <fullName evidence="2">PEP-CTERM protein-sorting domain-containing protein</fullName>
    </submittedName>
</protein>
<dbReference type="AlphaFoldDB" id="A0A1H9Z020"/>
<dbReference type="InterPro" id="IPR029058">
    <property type="entry name" value="AB_hydrolase_fold"/>
</dbReference>
<evidence type="ECO:0000256" key="1">
    <source>
        <dbReference type="SAM" id="Phobius"/>
    </source>
</evidence>
<accession>A0A1H9Z020</accession>
<proteinExistence type="predicted"/>
<dbReference type="Gene3D" id="3.40.50.1820">
    <property type="entry name" value="alpha/beta hydrolase"/>
    <property type="match status" value="1"/>
</dbReference>
<evidence type="ECO:0000313" key="3">
    <source>
        <dbReference type="Proteomes" id="UP000199345"/>
    </source>
</evidence>
<keyword evidence="1" id="KW-0812">Transmembrane</keyword>
<keyword evidence="1" id="KW-0472">Membrane</keyword>
<reference evidence="3" key="1">
    <citation type="submission" date="2016-10" db="EMBL/GenBank/DDBJ databases">
        <authorList>
            <person name="Varghese N."/>
            <person name="Submissions S."/>
        </authorList>
    </citation>
    <scope>NUCLEOTIDE SEQUENCE [LARGE SCALE GENOMIC DNA]</scope>
    <source>
        <strain evidence="3">Nm71</strain>
    </source>
</reference>
<dbReference type="Proteomes" id="UP000199345">
    <property type="component" value="Unassembled WGS sequence"/>
</dbReference>
<dbReference type="EMBL" id="FOIA01000003">
    <property type="protein sequence ID" value="SES74765.1"/>
    <property type="molecule type" value="Genomic_DNA"/>
</dbReference>
<evidence type="ECO:0000313" key="2">
    <source>
        <dbReference type="EMBL" id="SES74765.1"/>
    </source>
</evidence>